<sequence length="81" mass="9203">MLDVEKIENDSINNERSITEKLVLVHTVHEVHVHNQVIYLDLPSEEARINNLINYIAVGCVQLARQFCSTSQKPSVSQETT</sequence>
<protein>
    <submittedName>
        <fullName evidence="1">14750_t:CDS:1</fullName>
    </submittedName>
</protein>
<comment type="caution">
    <text evidence="1">The sequence shown here is derived from an EMBL/GenBank/DDBJ whole genome shotgun (WGS) entry which is preliminary data.</text>
</comment>
<reference evidence="1" key="1">
    <citation type="submission" date="2021-06" db="EMBL/GenBank/DDBJ databases">
        <authorList>
            <person name="Kallberg Y."/>
            <person name="Tangrot J."/>
            <person name="Rosling A."/>
        </authorList>
    </citation>
    <scope>NUCLEOTIDE SEQUENCE</scope>
    <source>
        <strain evidence="1">MA453B</strain>
    </source>
</reference>
<keyword evidence="2" id="KW-1185">Reference proteome</keyword>
<evidence type="ECO:0000313" key="1">
    <source>
        <dbReference type="EMBL" id="CAG8547591.1"/>
    </source>
</evidence>
<organism evidence="1 2">
    <name type="scientific">Dentiscutata erythropus</name>
    <dbReference type="NCBI Taxonomy" id="1348616"/>
    <lineage>
        <taxon>Eukaryota</taxon>
        <taxon>Fungi</taxon>
        <taxon>Fungi incertae sedis</taxon>
        <taxon>Mucoromycota</taxon>
        <taxon>Glomeromycotina</taxon>
        <taxon>Glomeromycetes</taxon>
        <taxon>Diversisporales</taxon>
        <taxon>Gigasporaceae</taxon>
        <taxon>Dentiscutata</taxon>
    </lineage>
</organism>
<accession>A0A9N9AWT2</accession>
<name>A0A9N9AWT2_9GLOM</name>
<dbReference type="Proteomes" id="UP000789405">
    <property type="component" value="Unassembled WGS sequence"/>
</dbReference>
<evidence type="ECO:0000313" key="2">
    <source>
        <dbReference type="Proteomes" id="UP000789405"/>
    </source>
</evidence>
<gene>
    <name evidence="1" type="ORF">DERYTH_LOCUS5108</name>
</gene>
<dbReference type="AlphaFoldDB" id="A0A9N9AWT2"/>
<dbReference type="EMBL" id="CAJVPY010002075">
    <property type="protein sequence ID" value="CAG8547591.1"/>
    <property type="molecule type" value="Genomic_DNA"/>
</dbReference>
<proteinExistence type="predicted"/>